<dbReference type="Gene3D" id="3.30.2010.20">
    <property type="match status" value="1"/>
</dbReference>
<name>A0A6J4S8X2_9ACTN</name>
<dbReference type="InterPro" id="IPR038555">
    <property type="entry name" value="Zincin_1_sf"/>
</dbReference>
<sequence>MTFDEFERRAREIYEGIPPELREGVAYLQVSRETVAHPTLPDVFTLGECATGEIDAERSGVHLYYGSFLELSRLYEEFDWEGELWETVTHEVRHHRESAAGEDDLEEMDYAEDENFKRREGEPFDPLFFRAGEPAGPGRWQVDGDLFVEREMDAREFASLTQLRVELDGVEHTIPRPDDLGDVHFIYPLDLCGEEHDVALVLVRRRGAWESLRGFFSGAAPEVLETEIGS</sequence>
<dbReference type="AlphaFoldDB" id="A0A6J4S8X2"/>
<organism evidence="1">
    <name type="scientific">uncultured Solirubrobacteraceae bacterium</name>
    <dbReference type="NCBI Taxonomy" id="1162706"/>
    <lineage>
        <taxon>Bacteria</taxon>
        <taxon>Bacillati</taxon>
        <taxon>Actinomycetota</taxon>
        <taxon>Thermoleophilia</taxon>
        <taxon>Solirubrobacterales</taxon>
        <taxon>Solirubrobacteraceae</taxon>
        <taxon>environmental samples</taxon>
    </lineage>
</organism>
<evidence type="ECO:0000313" key="1">
    <source>
        <dbReference type="EMBL" id="CAA9492644.1"/>
    </source>
</evidence>
<dbReference type="EMBL" id="CADCVS010000205">
    <property type="protein sequence ID" value="CAA9492644.1"/>
    <property type="molecule type" value="Genomic_DNA"/>
</dbReference>
<reference evidence="1" key="1">
    <citation type="submission" date="2020-02" db="EMBL/GenBank/DDBJ databases">
        <authorList>
            <person name="Meier V. D."/>
        </authorList>
    </citation>
    <scope>NUCLEOTIDE SEQUENCE</scope>
    <source>
        <strain evidence="1">AVDCRST_MAG30</strain>
    </source>
</reference>
<protein>
    <submittedName>
        <fullName evidence="1">Uncharacterized protein</fullName>
    </submittedName>
</protein>
<accession>A0A6J4S8X2</accession>
<dbReference type="SUPFAM" id="SSF55486">
    <property type="entry name" value="Metalloproteases ('zincins'), catalytic domain"/>
    <property type="match status" value="1"/>
</dbReference>
<gene>
    <name evidence="1" type="ORF">AVDCRST_MAG30-1459</name>
</gene>
<proteinExistence type="predicted"/>